<dbReference type="EMBL" id="JACADJ010000068">
    <property type="protein sequence ID" value="NWH06306.1"/>
    <property type="molecule type" value="Genomic_DNA"/>
</dbReference>
<keyword evidence="5 7" id="KW-1133">Transmembrane helix</keyword>
<dbReference type="RefSeq" id="WP_178367758.1">
    <property type="nucleotide sequence ID" value="NZ_JACADJ010000068.1"/>
</dbReference>
<name>A0A850TFR4_9BACT</name>
<dbReference type="Pfam" id="PF01694">
    <property type="entry name" value="Rhomboid"/>
    <property type="match status" value="1"/>
</dbReference>
<dbReference type="SUPFAM" id="SSF144091">
    <property type="entry name" value="Rhomboid-like"/>
    <property type="match status" value="1"/>
</dbReference>
<feature type="transmembrane region" description="Helical" evidence="7">
    <location>
        <begin position="12"/>
        <end position="32"/>
    </location>
</feature>
<feature type="transmembrane region" description="Helical" evidence="7">
    <location>
        <begin position="156"/>
        <end position="174"/>
    </location>
</feature>
<dbReference type="InterPro" id="IPR022764">
    <property type="entry name" value="Peptidase_S54_rhomboid_dom"/>
</dbReference>
<dbReference type="GO" id="GO:0004252">
    <property type="term" value="F:serine-type endopeptidase activity"/>
    <property type="evidence" value="ECO:0007669"/>
    <property type="project" value="InterPro"/>
</dbReference>
<evidence type="ECO:0000256" key="7">
    <source>
        <dbReference type="SAM" id="Phobius"/>
    </source>
</evidence>
<proteinExistence type="inferred from homology"/>
<comment type="subcellular location">
    <subcellularLocation>
        <location evidence="1">Membrane</location>
        <topology evidence="1">Multi-pass membrane protein</topology>
    </subcellularLocation>
</comment>
<evidence type="ECO:0000256" key="6">
    <source>
        <dbReference type="ARBA" id="ARBA00023136"/>
    </source>
</evidence>
<dbReference type="PANTHER" id="PTHR43731">
    <property type="entry name" value="RHOMBOID PROTEASE"/>
    <property type="match status" value="1"/>
</dbReference>
<evidence type="ECO:0000256" key="1">
    <source>
        <dbReference type="ARBA" id="ARBA00004141"/>
    </source>
</evidence>
<dbReference type="Gene3D" id="1.20.1540.10">
    <property type="entry name" value="Rhomboid-like"/>
    <property type="match status" value="1"/>
</dbReference>
<dbReference type="InterPro" id="IPR050925">
    <property type="entry name" value="Rhomboid_protease_S54"/>
</dbReference>
<organism evidence="9 10">
    <name type="scientific">Desulfobacter latus</name>
    <dbReference type="NCBI Taxonomy" id="2292"/>
    <lineage>
        <taxon>Bacteria</taxon>
        <taxon>Pseudomonadati</taxon>
        <taxon>Thermodesulfobacteriota</taxon>
        <taxon>Desulfobacteria</taxon>
        <taxon>Desulfobacterales</taxon>
        <taxon>Desulfobacteraceae</taxon>
        <taxon>Desulfobacter</taxon>
    </lineage>
</organism>
<evidence type="ECO:0000256" key="4">
    <source>
        <dbReference type="ARBA" id="ARBA00022801"/>
    </source>
</evidence>
<feature type="transmembrane region" description="Helical" evidence="7">
    <location>
        <begin position="210"/>
        <end position="235"/>
    </location>
</feature>
<protein>
    <submittedName>
        <fullName evidence="9">Rhomboid family intramembrane serine protease</fullName>
    </submittedName>
</protein>
<reference evidence="9 10" key="1">
    <citation type="submission" date="2020-06" db="EMBL/GenBank/DDBJ databases">
        <title>High-quality draft genome of sulfate reducer Desulfobacter latus type strain AcrS2 isolated from marine sediment.</title>
        <authorList>
            <person name="Hoppe M."/>
            <person name="Larsen C.K."/>
            <person name="Marshall I.P.G."/>
            <person name="Schramm A."/>
            <person name="Marietou A.G."/>
        </authorList>
    </citation>
    <scope>NUCLEOTIDE SEQUENCE [LARGE SCALE GENOMIC DNA]</scope>
    <source>
        <strain evidence="9 10">AcRS2</strain>
    </source>
</reference>
<dbReference type="InterPro" id="IPR035952">
    <property type="entry name" value="Rhomboid-like_sf"/>
</dbReference>
<comment type="caution">
    <text evidence="9">The sequence shown here is derived from an EMBL/GenBank/DDBJ whole genome shotgun (WGS) entry which is preliminary data.</text>
</comment>
<sequence>MIDDRTKFTIKTIIWINVIMYAVSLLFSRGLHFTLNPLTALSPSIDALIFLGASGTMALAHTQDWGSIFTANWLHGSLLHILFNMMALHTLAPLTIKEFGRDRMLSIYILSGAGGFFISCLGGVPVTIGASAGLCGLIGALFYFGWSRGGSWGKMVFDQTKSWIFSLVLIGLILPNINNWGHGGGFAAGFILACLFGYEERRSSGKIDMLVCAGLSVFTCFLLFRSIFQGMILILQ</sequence>
<dbReference type="AlphaFoldDB" id="A0A850TFR4"/>
<keyword evidence="9" id="KW-0645">Protease</keyword>
<keyword evidence="10" id="KW-1185">Reference proteome</keyword>
<comment type="similarity">
    <text evidence="2">Belongs to the peptidase S54 family.</text>
</comment>
<keyword evidence="4" id="KW-0378">Hydrolase</keyword>
<feature type="transmembrane region" description="Helical" evidence="7">
    <location>
        <begin position="116"/>
        <end position="144"/>
    </location>
</feature>
<evidence type="ECO:0000313" key="9">
    <source>
        <dbReference type="EMBL" id="NWH06306.1"/>
    </source>
</evidence>
<evidence type="ECO:0000256" key="2">
    <source>
        <dbReference type="ARBA" id="ARBA00009045"/>
    </source>
</evidence>
<evidence type="ECO:0000256" key="3">
    <source>
        <dbReference type="ARBA" id="ARBA00022692"/>
    </source>
</evidence>
<evidence type="ECO:0000313" key="10">
    <source>
        <dbReference type="Proteomes" id="UP000553343"/>
    </source>
</evidence>
<dbReference type="PANTHER" id="PTHR43731:SF14">
    <property type="entry name" value="PRESENILIN-ASSOCIATED RHOMBOID-LIKE PROTEIN, MITOCHONDRIAL"/>
    <property type="match status" value="1"/>
</dbReference>
<dbReference type="GO" id="GO:0016020">
    <property type="term" value="C:membrane"/>
    <property type="evidence" value="ECO:0007669"/>
    <property type="project" value="UniProtKB-SubCell"/>
</dbReference>
<keyword evidence="3 7" id="KW-0812">Transmembrane</keyword>
<accession>A0A850TFR4</accession>
<evidence type="ECO:0000256" key="5">
    <source>
        <dbReference type="ARBA" id="ARBA00022989"/>
    </source>
</evidence>
<evidence type="ECO:0000259" key="8">
    <source>
        <dbReference type="Pfam" id="PF01694"/>
    </source>
</evidence>
<feature type="transmembrane region" description="Helical" evidence="7">
    <location>
        <begin position="72"/>
        <end position="96"/>
    </location>
</feature>
<dbReference type="Proteomes" id="UP000553343">
    <property type="component" value="Unassembled WGS sequence"/>
</dbReference>
<feature type="transmembrane region" description="Helical" evidence="7">
    <location>
        <begin position="180"/>
        <end position="198"/>
    </location>
</feature>
<keyword evidence="6 7" id="KW-0472">Membrane</keyword>
<dbReference type="GO" id="GO:0006508">
    <property type="term" value="P:proteolysis"/>
    <property type="evidence" value="ECO:0007669"/>
    <property type="project" value="UniProtKB-KW"/>
</dbReference>
<feature type="domain" description="Peptidase S54 rhomboid" evidence="8">
    <location>
        <begin position="64"/>
        <end position="197"/>
    </location>
</feature>
<gene>
    <name evidence="9" type="ORF">HXW94_15160</name>
</gene>